<feature type="compositionally biased region" description="Polar residues" evidence="1">
    <location>
        <begin position="169"/>
        <end position="180"/>
    </location>
</feature>
<organism evidence="2 3">
    <name type="scientific">Amylocarpus encephaloides</name>
    <dbReference type="NCBI Taxonomy" id="45428"/>
    <lineage>
        <taxon>Eukaryota</taxon>
        <taxon>Fungi</taxon>
        <taxon>Dikarya</taxon>
        <taxon>Ascomycota</taxon>
        <taxon>Pezizomycotina</taxon>
        <taxon>Leotiomycetes</taxon>
        <taxon>Helotiales</taxon>
        <taxon>Helotiales incertae sedis</taxon>
        <taxon>Amylocarpus</taxon>
    </lineage>
</organism>
<dbReference type="AlphaFoldDB" id="A0A9P8CB24"/>
<dbReference type="Proteomes" id="UP000824998">
    <property type="component" value="Unassembled WGS sequence"/>
</dbReference>
<gene>
    <name evidence="2" type="ORF">BJ875DRAFT_14393</name>
</gene>
<dbReference type="EMBL" id="MU251366">
    <property type="protein sequence ID" value="KAG9238756.1"/>
    <property type="molecule type" value="Genomic_DNA"/>
</dbReference>
<name>A0A9P8CB24_9HELO</name>
<feature type="compositionally biased region" description="Basic and acidic residues" evidence="1">
    <location>
        <begin position="103"/>
        <end position="117"/>
    </location>
</feature>
<comment type="caution">
    <text evidence="2">The sequence shown here is derived from an EMBL/GenBank/DDBJ whole genome shotgun (WGS) entry which is preliminary data.</text>
</comment>
<keyword evidence="3" id="KW-1185">Reference proteome</keyword>
<feature type="region of interest" description="Disordered" evidence="1">
    <location>
        <begin position="103"/>
        <end position="184"/>
    </location>
</feature>
<dbReference type="OrthoDB" id="1907495at2759"/>
<evidence type="ECO:0000313" key="2">
    <source>
        <dbReference type="EMBL" id="KAG9238756.1"/>
    </source>
</evidence>
<evidence type="ECO:0000256" key="1">
    <source>
        <dbReference type="SAM" id="MobiDB-lite"/>
    </source>
</evidence>
<evidence type="ECO:0000313" key="3">
    <source>
        <dbReference type="Proteomes" id="UP000824998"/>
    </source>
</evidence>
<proteinExistence type="predicted"/>
<protein>
    <submittedName>
        <fullName evidence="2">Uncharacterized protein</fullName>
    </submittedName>
</protein>
<reference evidence="2" key="1">
    <citation type="journal article" date="2021" name="IMA Fungus">
        <title>Genomic characterization of three marine fungi, including Emericellopsis atlantica sp. nov. with signatures of a generalist lifestyle and marine biomass degradation.</title>
        <authorList>
            <person name="Hagestad O.C."/>
            <person name="Hou L."/>
            <person name="Andersen J.H."/>
            <person name="Hansen E.H."/>
            <person name="Altermark B."/>
            <person name="Li C."/>
            <person name="Kuhnert E."/>
            <person name="Cox R.J."/>
            <person name="Crous P.W."/>
            <person name="Spatafora J.W."/>
            <person name="Lail K."/>
            <person name="Amirebrahimi M."/>
            <person name="Lipzen A."/>
            <person name="Pangilinan J."/>
            <person name="Andreopoulos W."/>
            <person name="Hayes R.D."/>
            <person name="Ng V."/>
            <person name="Grigoriev I.V."/>
            <person name="Jackson S.A."/>
            <person name="Sutton T.D.S."/>
            <person name="Dobson A.D.W."/>
            <person name="Rama T."/>
        </authorList>
    </citation>
    <scope>NUCLEOTIDE SEQUENCE</scope>
    <source>
        <strain evidence="2">TRa018bII</strain>
    </source>
</reference>
<accession>A0A9P8CB24</accession>
<feature type="compositionally biased region" description="Basic and acidic residues" evidence="1">
    <location>
        <begin position="147"/>
        <end position="166"/>
    </location>
</feature>
<feature type="region of interest" description="Disordered" evidence="1">
    <location>
        <begin position="203"/>
        <end position="225"/>
    </location>
</feature>
<sequence length="261" mass="29487">MGKSIDGLQSEWKLLFQRTLPEAATSKAPSQIKWPMPVDHCFSRIILDLTVGVDTPWTNKIKSPAYKNMTKDQLEKRILMGNEILEGKVDLIELNEKSLVLRREAGRPKKRKSDHENSPANSSSKRKKSTRASKGETESEEGGSSAKDGHGEESPYFRQKLDRIKTEGVNPSISPNPRSNYQDDRTEDLTPYLKMIALSHKTPFQKKSSQPYAKFHRGSTRPTAQSPTIFRRRLEPWVMPSRTTPLHHRSLVIASSPVAAV</sequence>